<dbReference type="AlphaFoldDB" id="A0A918IDX9"/>
<dbReference type="InterPro" id="IPR007636">
    <property type="entry name" value="Restrct_endonuc_II_XhoI"/>
</dbReference>
<accession>A0A918IDX9</accession>
<reference evidence="1" key="1">
    <citation type="journal article" date="2014" name="Int. J. Syst. Evol. Microbiol.">
        <title>Complete genome sequence of Corynebacterium casei LMG S-19264T (=DSM 44701T), isolated from a smear-ripened cheese.</title>
        <authorList>
            <consortium name="US DOE Joint Genome Institute (JGI-PGF)"/>
            <person name="Walter F."/>
            <person name="Albersmeier A."/>
            <person name="Kalinowski J."/>
            <person name="Ruckert C."/>
        </authorList>
    </citation>
    <scope>NUCLEOTIDE SEQUENCE</scope>
    <source>
        <strain evidence="1">JCM 4369</strain>
    </source>
</reference>
<organism evidence="1 2">
    <name type="scientific">Streptomyces filipinensis</name>
    <dbReference type="NCBI Taxonomy" id="66887"/>
    <lineage>
        <taxon>Bacteria</taxon>
        <taxon>Bacillati</taxon>
        <taxon>Actinomycetota</taxon>
        <taxon>Actinomycetes</taxon>
        <taxon>Kitasatosporales</taxon>
        <taxon>Streptomycetaceae</taxon>
        <taxon>Streptomyces</taxon>
    </lineage>
</organism>
<dbReference type="EMBL" id="BMTD01000011">
    <property type="protein sequence ID" value="GGV05957.1"/>
    <property type="molecule type" value="Genomic_DNA"/>
</dbReference>
<dbReference type="RefSeq" id="WP_191875687.1">
    <property type="nucleotide sequence ID" value="NZ_BMTD01000011.1"/>
</dbReference>
<protein>
    <submittedName>
        <fullName evidence="1">Uncharacterized protein</fullName>
    </submittedName>
</protein>
<dbReference type="Proteomes" id="UP000618795">
    <property type="component" value="Unassembled WGS sequence"/>
</dbReference>
<reference evidence="1" key="2">
    <citation type="submission" date="2020-09" db="EMBL/GenBank/DDBJ databases">
        <authorList>
            <person name="Sun Q."/>
            <person name="Ohkuma M."/>
        </authorList>
    </citation>
    <scope>NUCLEOTIDE SEQUENCE</scope>
    <source>
        <strain evidence="1">JCM 4369</strain>
    </source>
</reference>
<dbReference type="GO" id="GO:0009307">
    <property type="term" value="P:DNA restriction-modification system"/>
    <property type="evidence" value="ECO:0007669"/>
    <property type="project" value="InterPro"/>
</dbReference>
<keyword evidence="2" id="KW-1185">Reference proteome</keyword>
<proteinExistence type="predicted"/>
<dbReference type="Pfam" id="PF04555">
    <property type="entry name" value="XhoI"/>
    <property type="match status" value="1"/>
</dbReference>
<gene>
    <name evidence="1" type="ORF">GCM10010260_49220</name>
</gene>
<evidence type="ECO:0000313" key="1">
    <source>
        <dbReference type="EMBL" id="GGV05957.1"/>
    </source>
</evidence>
<comment type="caution">
    <text evidence="1">The sequence shown here is derived from an EMBL/GenBank/DDBJ whole genome shotgun (WGS) entry which is preliminary data.</text>
</comment>
<name>A0A918IDX9_9ACTN</name>
<dbReference type="GO" id="GO:0009036">
    <property type="term" value="F:type II site-specific deoxyribonuclease activity"/>
    <property type="evidence" value="ECO:0007669"/>
    <property type="project" value="InterPro"/>
</dbReference>
<evidence type="ECO:0000313" key="2">
    <source>
        <dbReference type="Proteomes" id="UP000618795"/>
    </source>
</evidence>
<dbReference type="GO" id="GO:0003677">
    <property type="term" value="F:DNA binding"/>
    <property type="evidence" value="ECO:0007669"/>
    <property type="project" value="InterPro"/>
</dbReference>
<sequence>MSAAARWSEESLTRAVQKMWTARAVSTRSGKHMQAIESLIINHVLDVTGDFPLTILQGDKATIPGFYRPRKNWDIIGVHGERLVFAVEVKSQDAKKLGNNANNRNEEAVGSATDLRQVYANEILGKGDSWFPWLGYIFILEDDERRAATRDSAQKVDAAFPLDPIYGERPSYARRYHVLCERLLETKLYDGVSFMICPPSTDGRITHPDEGTGIRFSDFMQSLDERLDEYRKLVS</sequence>